<dbReference type="EMBL" id="NIPO01000001">
    <property type="protein sequence ID" value="PJR04991.1"/>
    <property type="molecule type" value="Genomic_DNA"/>
</dbReference>
<feature type="region of interest" description="Disordered" evidence="1">
    <location>
        <begin position="20"/>
        <end position="41"/>
    </location>
</feature>
<feature type="compositionally biased region" description="Low complexity" evidence="1">
    <location>
        <begin position="20"/>
        <end position="31"/>
    </location>
</feature>
<evidence type="ECO:0000256" key="1">
    <source>
        <dbReference type="SAM" id="MobiDB-lite"/>
    </source>
</evidence>
<comment type="caution">
    <text evidence="2">The sequence shown here is derived from an EMBL/GenBank/DDBJ whole genome shotgun (WGS) entry which is preliminary data.</text>
</comment>
<evidence type="ECO:0000313" key="2">
    <source>
        <dbReference type="EMBL" id="PJR04991.1"/>
    </source>
</evidence>
<proteinExistence type="predicted"/>
<keyword evidence="3" id="KW-1185">Reference proteome</keyword>
<gene>
    <name evidence="2" type="ORF">CDL10_10870</name>
</gene>
<feature type="compositionally biased region" description="Basic and acidic residues" evidence="1">
    <location>
        <begin position="32"/>
        <end position="41"/>
    </location>
</feature>
<accession>A0A2M9R813</accession>
<name>A0A2M9R813_9FLAO</name>
<protein>
    <submittedName>
        <fullName evidence="2">Uncharacterized protein</fullName>
    </submittedName>
</protein>
<organism evidence="2 3">
    <name type="scientific">Avrilella dinanensis</name>
    <dbReference type="NCBI Taxonomy" id="2008672"/>
    <lineage>
        <taxon>Bacteria</taxon>
        <taxon>Pseudomonadati</taxon>
        <taxon>Bacteroidota</taxon>
        <taxon>Flavobacteriia</taxon>
        <taxon>Flavobacteriales</taxon>
        <taxon>Flavobacteriaceae</taxon>
        <taxon>Avrilella</taxon>
    </lineage>
</organism>
<dbReference type="Proteomes" id="UP000231960">
    <property type="component" value="Unassembled WGS sequence"/>
</dbReference>
<dbReference type="AlphaFoldDB" id="A0A2M9R813"/>
<sequence length="110" mass="12581">MAMFAFTACQEETEIIQTEEQVTAQKQAQAKKGSEPREVSQFREKLQEIARSGESYSESEKAMLLYPVAQKLIDVHGMPEDTTVDPIFKTTEEQTAYLGFKKFIELVKNR</sequence>
<evidence type="ECO:0000313" key="3">
    <source>
        <dbReference type="Proteomes" id="UP000231960"/>
    </source>
</evidence>
<reference evidence="2 3" key="1">
    <citation type="submission" date="2017-06" db="EMBL/GenBank/DDBJ databases">
        <title>Description of Avrilella dinanensis gen. nov. sp. nov.</title>
        <authorList>
            <person name="Leyer C."/>
            <person name="Sassi M."/>
            <person name="Minet J."/>
            <person name="Kayal S."/>
            <person name="Cattoir V."/>
        </authorList>
    </citation>
    <scope>NUCLEOTIDE SEQUENCE [LARGE SCALE GENOMIC DNA]</scope>
    <source>
        <strain evidence="2 3">UR159</strain>
    </source>
</reference>